<evidence type="ECO:0000256" key="11">
    <source>
        <dbReference type="ARBA" id="ARBA00023145"/>
    </source>
</evidence>
<evidence type="ECO:0000313" key="16">
    <source>
        <dbReference type="Proteomes" id="UP001158050"/>
    </source>
</evidence>
<evidence type="ECO:0000259" key="13">
    <source>
        <dbReference type="Pfam" id="PF02225"/>
    </source>
</evidence>
<evidence type="ECO:0000256" key="7">
    <source>
        <dbReference type="ARBA" id="ARBA00022729"/>
    </source>
</evidence>
<keyword evidence="4" id="KW-0964">Secreted</keyword>
<protein>
    <submittedName>
        <fullName evidence="15">Por secretion system C-terminal sorting domain-containing protein</fullName>
    </submittedName>
</protein>
<keyword evidence="16" id="KW-1185">Reference proteome</keyword>
<gene>
    <name evidence="15" type="ORF">SAMN05421679_11059</name>
</gene>
<keyword evidence="6" id="KW-0479">Metal-binding</keyword>
<keyword evidence="5" id="KW-0645">Protease</keyword>
<comment type="subcellular location">
    <subcellularLocation>
        <location evidence="2">Secreted</location>
    </subcellularLocation>
</comment>
<evidence type="ECO:0000256" key="2">
    <source>
        <dbReference type="ARBA" id="ARBA00004613"/>
    </source>
</evidence>
<dbReference type="Gene3D" id="3.50.30.30">
    <property type="match status" value="1"/>
</dbReference>
<keyword evidence="11" id="KW-0865">Zymogen</keyword>
<dbReference type="NCBIfam" id="NF038113">
    <property type="entry name" value="T9SSA_dep_M36"/>
    <property type="match status" value="1"/>
</dbReference>
<dbReference type="InterPro" id="IPR026444">
    <property type="entry name" value="Secre_tail"/>
</dbReference>
<evidence type="ECO:0000256" key="3">
    <source>
        <dbReference type="ARBA" id="ARBA00006006"/>
    </source>
</evidence>
<comment type="caution">
    <text evidence="15">The sequence shown here is derived from an EMBL/GenBank/DDBJ whole genome shotgun (WGS) entry which is preliminary data.</text>
</comment>
<evidence type="ECO:0000256" key="10">
    <source>
        <dbReference type="ARBA" id="ARBA00023049"/>
    </source>
</evidence>
<dbReference type="InterPro" id="IPR027268">
    <property type="entry name" value="Peptidase_M4/M1_CTD_sf"/>
</dbReference>
<dbReference type="NCBIfam" id="TIGR04183">
    <property type="entry name" value="Por_Secre_tail"/>
    <property type="match status" value="1"/>
</dbReference>
<evidence type="ECO:0000256" key="8">
    <source>
        <dbReference type="ARBA" id="ARBA00022801"/>
    </source>
</evidence>
<dbReference type="InterPro" id="IPR050371">
    <property type="entry name" value="Fungal_virulence_M36"/>
</dbReference>
<dbReference type="Pfam" id="PF02128">
    <property type="entry name" value="Peptidase_M36"/>
    <property type="match status" value="1"/>
</dbReference>
<dbReference type="CDD" id="cd04818">
    <property type="entry name" value="PA_subtilisin_1"/>
    <property type="match status" value="1"/>
</dbReference>
<dbReference type="SUPFAM" id="SSF52025">
    <property type="entry name" value="PA domain"/>
    <property type="match status" value="1"/>
</dbReference>
<comment type="cofactor">
    <cofactor evidence="1">
        <name>Zn(2+)</name>
        <dbReference type="ChEBI" id="CHEBI:29105"/>
    </cofactor>
</comment>
<dbReference type="Gene3D" id="3.10.170.10">
    <property type="match status" value="1"/>
</dbReference>
<comment type="similarity">
    <text evidence="3">Belongs to the peptidase M36 family.</text>
</comment>
<feature type="domain" description="Secretion system C-terminal sorting" evidence="14">
    <location>
        <begin position="788"/>
        <end position="862"/>
    </location>
</feature>
<organism evidence="15 16">
    <name type="scientific">Epilithonimonas pallida</name>
    <dbReference type="NCBI Taxonomy" id="373671"/>
    <lineage>
        <taxon>Bacteria</taxon>
        <taxon>Pseudomonadati</taxon>
        <taxon>Bacteroidota</taxon>
        <taxon>Flavobacteriia</taxon>
        <taxon>Flavobacteriales</taxon>
        <taxon>Weeksellaceae</taxon>
        <taxon>Chryseobacterium group</taxon>
        <taxon>Epilithonimonas</taxon>
    </lineage>
</organism>
<feature type="chain" id="PRO_5046760275" evidence="12">
    <location>
        <begin position="27"/>
        <end position="864"/>
    </location>
</feature>
<reference evidence="15 16" key="1">
    <citation type="submission" date="2017-05" db="EMBL/GenBank/DDBJ databases">
        <authorList>
            <person name="Varghese N."/>
            <person name="Submissions S."/>
        </authorList>
    </citation>
    <scope>NUCLEOTIDE SEQUENCE [LARGE SCALE GENOMIC DNA]</scope>
    <source>
        <strain evidence="15 16">DSM 18015</strain>
    </source>
</reference>
<evidence type="ECO:0000256" key="5">
    <source>
        <dbReference type="ARBA" id="ARBA00022670"/>
    </source>
</evidence>
<keyword evidence="9" id="KW-0862">Zinc</keyword>
<feature type="signal peptide" evidence="12">
    <location>
        <begin position="1"/>
        <end position="26"/>
    </location>
</feature>
<evidence type="ECO:0000256" key="6">
    <source>
        <dbReference type="ARBA" id="ARBA00022723"/>
    </source>
</evidence>
<evidence type="ECO:0000256" key="9">
    <source>
        <dbReference type="ARBA" id="ARBA00022833"/>
    </source>
</evidence>
<keyword evidence="7 12" id="KW-0732">Signal</keyword>
<evidence type="ECO:0000256" key="12">
    <source>
        <dbReference type="SAM" id="SignalP"/>
    </source>
</evidence>
<sequence length="864" mass="94651">MKLNIKNTIRVTVAVISLMAGSYANAQSSERQIIENYLAKDRKTFGKTFDIIHTSQRKSSEGTIINIQQTYKGVPIYGAISSVLIRDNALKYISDNFMSFPENVSVSKPSFDIRKDFSAVLSSEKLNGNSNDYNFEGRKSNTVVSKLVYFPTKKGDLQLSYVLNFFEKGTNNYWDIIVDANTGKVIEKTNLTVSCQFHDHKYSTEHLLDVVSHKSGDKTISKKSDNYSSLVDNASYRVYAFPIESPNFGQRTLETNPWFSDASPLGWQNDGDESYNITRGNNAYAYLDLNGSNAFGASANGGSQKLFDFPLDLSKTVDTYTDAAITNLFYVTNKMHDIFYRYGFDEAGRNFQSNNFGKGEPFTDFDPVLSESRDGASLNNANFATPQDGFSPRMQMYLWRYGYLLSYNSPSDLVGRKPESGYNVDFGGTFPVNSPLTADVAIATPADGCTNLTNAYLTGKIALIQRGACNFDIKFKKAQDKGAKGVIIYNPTPSQAIINMSGTDGSVTIPGVLINNEEGELIKSKIENGTTVNVNLKYNTFDIDGSLDNGVIAHEYTHGISTRSTGNGYSCLNTAYANEQMGEGWSDFFALMVTNKADATAAQPRSTGSFVANQKADGPGIRPAKYSPDFSINDYTYADTNGKYIDTGSGLAVDVHGVGFIWATMLWDLHWKFAEKYGFSNDIANNPDSGSGKVMKVVMEALKLQGCYPNFVSGRDAILAADANLNNGENKCMIWNTFARRGLGVNAKTGLTRGTLPNAISDQVEDFTVPSECSLGTADVVISKKIALYPNPANKEVFIKTNGVKILGKLRVSIFDLSGKKIDEQIIDIDANQPVNITGLSNGVYLLSGDGIGLNFSSKLIINK</sequence>
<dbReference type="RefSeq" id="WP_283417972.1">
    <property type="nucleotide sequence ID" value="NZ_FXUO01000010.1"/>
</dbReference>
<keyword evidence="10" id="KW-0482">Metalloprotease</keyword>
<dbReference type="Gene3D" id="1.10.390.10">
    <property type="entry name" value="Neutral Protease Domain 2"/>
    <property type="match status" value="1"/>
</dbReference>
<dbReference type="EMBL" id="FXUO01000010">
    <property type="protein sequence ID" value="SMP96842.1"/>
    <property type="molecule type" value="Genomic_DNA"/>
</dbReference>
<dbReference type="InterPro" id="IPR001842">
    <property type="entry name" value="Peptidase_M36"/>
</dbReference>
<feature type="domain" description="PA" evidence="13">
    <location>
        <begin position="438"/>
        <end position="522"/>
    </location>
</feature>
<dbReference type="SUPFAM" id="SSF55486">
    <property type="entry name" value="Metalloproteases ('zincins'), catalytic domain"/>
    <property type="match status" value="1"/>
</dbReference>
<dbReference type="InterPro" id="IPR003137">
    <property type="entry name" value="PA_domain"/>
</dbReference>
<accession>A0ABY1R768</accession>
<keyword evidence="8" id="KW-0378">Hydrolase</keyword>
<evidence type="ECO:0000256" key="1">
    <source>
        <dbReference type="ARBA" id="ARBA00001947"/>
    </source>
</evidence>
<dbReference type="Proteomes" id="UP001158050">
    <property type="component" value="Unassembled WGS sequence"/>
</dbReference>
<evidence type="ECO:0000256" key="4">
    <source>
        <dbReference type="ARBA" id="ARBA00022525"/>
    </source>
</evidence>
<evidence type="ECO:0000313" key="15">
    <source>
        <dbReference type="EMBL" id="SMP96842.1"/>
    </source>
</evidence>
<dbReference type="PANTHER" id="PTHR33478">
    <property type="entry name" value="EXTRACELLULAR METALLOPROTEINASE MEP"/>
    <property type="match status" value="1"/>
</dbReference>
<dbReference type="Pfam" id="PF02225">
    <property type="entry name" value="PA"/>
    <property type="match status" value="1"/>
</dbReference>
<dbReference type="Pfam" id="PF18962">
    <property type="entry name" value="Por_Secre_tail"/>
    <property type="match status" value="1"/>
</dbReference>
<name>A0ABY1R768_9FLAO</name>
<dbReference type="PANTHER" id="PTHR33478:SF1">
    <property type="entry name" value="EXTRACELLULAR METALLOPROTEINASE MEP"/>
    <property type="match status" value="1"/>
</dbReference>
<dbReference type="CDD" id="cd09596">
    <property type="entry name" value="M36"/>
    <property type="match status" value="1"/>
</dbReference>
<evidence type="ECO:0000259" key="14">
    <source>
        <dbReference type="Pfam" id="PF18962"/>
    </source>
</evidence>
<proteinExistence type="inferred from homology"/>
<dbReference type="InterPro" id="IPR046450">
    <property type="entry name" value="PA_dom_sf"/>
</dbReference>